<dbReference type="OrthoDB" id="6419989at2759"/>
<reference evidence="1 2" key="1">
    <citation type="journal article" date="2019" name="Commun. Biol.">
        <title>The bagworm genome reveals a unique fibroin gene that provides high tensile strength.</title>
        <authorList>
            <person name="Kono N."/>
            <person name="Nakamura H."/>
            <person name="Ohtoshi R."/>
            <person name="Tomita M."/>
            <person name="Numata K."/>
            <person name="Arakawa K."/>
        </authorList>
    </citation>
    <scope>NUCLEOTIDE SEQUENCE [LARGE SCALE GENOMIC DNA]</scope>
</reference>
<evidence type="ECO:0000313" key="1">
    <source>
        <dbReference type="EMBL" id="GBP92105.1"/>
    </source>
</evidence>
<accession>A0A4C1ZZK0</accession>
<proteinExistence type="predicted"/>
<dbReference type="PANTHER" id="PTHR21261">
    <property type="entry name" value="BEAT PROTEIN"/>
    <property type="match status" value="1"/>
</dbReference>
<dbReference type="AlphaFoldDB" id="A0A4C1ZZK0"/>
<dbReference type="PANTHER" id="PTHR21261:SF15">
    <property type="entry name" value="BEATEN PATH IIIA, ISOFORM D-RELATED"/>
    <property type="match status" value="1"/>
</dbReference>
<keyword evidence="2" id="KW-1185">Reference proteome</keyword>
<dbReference type="EMBL" id="BGZK01002239">
    <property type="protein sequence ID" value="GBP92105.1"/>
    <property type="molecule type" value="Genomic_DNA"/>
</dbReference>
<dbReference type="GO" id="GO:0008045">
    <property type="term" value="P:motor neuron axon guidance"/>
    <property type="evidence" value="ECO:0007669"/>
    <property type="project" value="TreeGrafter"/>
</dbReference>
<sequence length="80" mass="9098">MTQFLVPNHVIAGNDARLECNYDLEDEVLYAVKWYKDGNEFFHYQPGNDPPKQSFPEFGVDVDFKSSESPLALSTLVISI</sequence>
<evidence type="ECO:0008006" key="3">
    <source>
        <dbReference type="Google" id="ProtNLM"/>
    </source>
</evidence>
<dbReference type="SUPFAM" id="SSF48726">
    <property type="entry name" value="Immunoglobulin"/>
    <property type="match status" value="1"/>
</dbReference>
<organism evidence="1 2">
    <name type="scientific">Eumeta variegata</name>
    <name type="common">Bagworm moth</name>
    <name type="synonym">Eumeta japonica</name>
    <dbReference type="NCBI Taxonomy" id="151549"/>
    <lineage>
        <taxon>Eukaryota</taxon>
        <taxon>Metazoa</taxon>
        <taxon>Ecdysozoa</taxon>
        <taxon>Arthropoda</taxon>
        <taxon>Hexapoda</taxon>
        <taxon>Insecta</taxon>
        <taxon>Pterygota</taxon>
        <taxon>Neoptera</taxon>
        <taxon>Endopterygota</taxon>
        <taxon>Lepidoptera</taxon>
        <taxon>Glossata</taxon>
        <taxon>Ditrysia</taxon>
        <taxon>Tineoidea</taxon>
        <taxon>Psychidae</taxon>
        <taxon>Oiketicinae</taxon>
        <taxon>Eumeta</taxon>
    </lineage>
</organism>
<dbReference type="STRING" id="151549.A0A4C1ZZK0"/>
<comment type="caution">
    <text evidence="1">The sequence shown here is derived from an EMBL/GenBank/DDBJ whole genome shotgun (WGS) entry which is preliminary data.</text>
</comment>
<gene>
    <name evidence="1" type="ORF">EVAR_63452_1</name>
</gene>
<dbReference type="Proteomes" id="UP000299102">
    <property type="component" value="Unassembled WGS sequence"/>
</dbReference>
<dbReference type="InterPro" id="IPR013783">
    <property type="entry name" value="Ig-like_fold"/>
</dbReference>
<dbReference type="Gene3D" id="2.60.40.10">
    <property type="entry name" value="Immunoglobulins"/>
    <property type="match status" value="1"/>
</dbReference>
<name>A0A4C1ZZK0_EUMVA</name>
<evidence type="ECO:0000313" key="2">
    <source>
        <dbReference type="Proteomes" id="UP000299102"/>
    </source>
</evidence>
<dbReference type="InterPro" id="IPR036179">
    <property type="entry name" value="Ig-like_dom_sf"/>
</dbReference>
<protein>
    <recommendedName>
        <fullName evidence="3">Ig-like domain-containing protein</fullName>
    </recommendedName>
</protein>